<evidence type="ECO:0000256" key="1">
    <source>
        <dbReference type="SAM" id="MobiDB-lite"/>
    </source>
</evidence>
<evidence type="ECO:0000313" key="4">
    <source>
        <dbReference type="Proteomes" id="UP000799767"/>
    </source>
</evidence>
<dbReference type="EMBL" id="MU001634">
    <property type="protein sequence ID" value="KAF2484515.1"/>
    <property type="molecule type" value="Genomic_DNA"/>
</dbReference>
<feature type="region of interest" description="Disordered" evidence="1">
    <location>
        <begin position="533"/>
        <end position="564"/>
    </location>
</feature>
<dbReference type="RefSeq" id="XP_033591084.1">
    <property type="nucleotide sequence ID" value="XM_033729403.1"/>
</dbReference>
<feature type="transmembrane region" description="Helical" evidence="2">
    <location>
        <begin position="457"/>
        <end position="479"/>
    </location>
</feature>
<accession>A0A6A6PWX2</accession>
<evidence type="ECO:0000313" key="3">
    <source>
        <dbReference type="EMBL" id="KAF2484515.1"/>
    </source>
</evidence>
<dbReference type="GeneID" id="54470405"/>
<feature type="compositionally biased region" description="Acidic residues" evidence="1">
    <location>
        <begin position="553"/>
        <end position="564"/>
    </location>
</feature>
<sequence>MQSGLLDETLPKVEISWRPARASAAKGFARPRPWPASLTTTFAPRCRSRMGCSWGGICMTCNDVLRPMVQQSHTSSLPGVRGDESSKRYAAMRAGRSHLQGQACLSLIPAGNPYLPCPARPRVRWPPISCCARAAPEPQAGDDSSRGAQCANWEVYLALGTRPAAGLPECLSRFVWAEAWLLPRYIYLSTSILIPPPFLRTPARTTRFVCRQHALDPNHGQAPGEQLGGRVQQQRRSHLFLRPGLGPACHRCRPCCARGHIGAVVVNTNSNHPDSVTSTTPTTASNPPLTTIFTPPARCAHIEYSFSAAQSGTSTFWRDASGPGLGTQSACYPPGFAAVQTSSNLQYSPGVCPSGYLPASSATAPSQSAMTSWCCRSGLKYAQDFGCFTTITTPTVVRLNAESTTTMSTAFVAADWPIQVAWNSADLNLFTPASAPLIEASAAAANNTQANMTGQEIAGLGIGVPAAVAAIAVACYALWRRKRRQPHHAELLDDDPSEMEQTYFTWTPEPKRTDTPHIEVPVPTVQSRRFDVAYRVGEPGPSYSTSYSPPEAALDETEPPAEPR</sequence>
<organism evidence="3 4">
    <name type="scientific">Neohortaea acidophila</name>
    <dbReference type="NCBI Taxonomy" id="245834"/>
    <lineage>
        <taxon>Eukaryota</taxon>
        <taxon>Fungi</taxon>
        <taxon>Dikarya</taxon>
        <taxon>Ascomycota</taxon>
        <taxon>Pezizomycotina</taxon>
        <taxon>Dothideomycetes</taxon>
        <taxon>Dothideomycetidae</taxon>
        <taxon>Mycosphaerellales</taxon>
        <taxon>Teratosphaeriaceae</taxon>
        <taxon>Neohortaea</taxon>
    </lineage>
</organism>
<keyword evidence="4" id="KW-1185">Reference proteome</keyword>
<proteinExistence type="predicted"/>
<keyword evidence="2" id="KW-0812">Transmembrane</keyword>
<dbReference type="AlphaFoldDB" id="A0A6A6PWX2"/>
<gene>
    <name evidence="3" type="ORF">BDY17DRAFT_130140</name>
</gene>
<feature type="compositionally biased region" description="Low complexity" evidence="1">
    <location>
        <begin position="537"/>
        <end position="551"/>
    </location>
</feature>
<dbReference type="OrthoDB" id="4770059at2759"/>
<reference evidence="3" key="1">
    <citation type="journal article" date="2020" name="Stud. Mycol.">
        <title>101 Dothideomycetes genomes: a test case for predicting lifestyles and emergence of pathogens.</title>
        <authorList>
            <person name="Haridas S."/>
            <person name="Albert R."/>
            <person name="Binder M."/>
            <person name="Bloem J."/>
            <person name="Labutti K."/>
            <person name="Salamov A."/>
            <person name="Andreopoulos B."/>
            <person name="Baker S."/>
            <person name="Barry K."/>
            <person name="Bills G."/>
            <person name="Bluhm B."/>
            <person name="Cannon C."/>
            <person name="Castanera R."/>
            <person name="Culley D."/>
            <person name="Daum C."/>
            <person name="Ezra D."/>
            <person name="Gonzalez J."/>
            <person name="Henrissat B."/>
            <person name="Kuo A."/>
            <person name="Liang C."/>
            <person name="Lipzen A."/>
            <person name="Lutzoni F."/>
            <person name="Magnuson J."/>
            <person name="Mondo S."/>
            <person name="Nolan M."/>
            <person name="Ohm R."/>
            <person name="Pangilinan J."/>
            <person name="Park H.-J."/>
            <person name="Ramirez L."/>
            <person name="Alfaro M."/>
            <person name="Sun H."/>
            <person name="Tritt A."/>
            <person name="Yoshinaga Y."/>
            <person name="Zwiers L.-H."/>
            <person name="Turgeon B."/>
            <person name="Goodwin S."/>
            <person name="Spatafora J."/>
            <person name="Crous P."/>
            <person name="Grigoriev I."/>
        </authorList>
    </citation>
    <scope>NUCLEOTIDE SEQUENCE</scope>
    <source>
        <strain evidence="3">CBS 113389</strain>
    </source>
</reference>
<dbReference type="Proteomes" id="UP000799767">
    <property type="component" value="Unassembled WGS sequence"/>
</dbReference>
<name>A0A6A6PWX2_9PEZI</name>
<evidence type="ECO:0000256" key="2">
    <source>
        <dbReference type="SAM" id="Phobius"/>
    </source>
</evidence>
<protein>
    <submittedName>
        <fullName evidence="3">Uncharacterized protein</fullName>
    </submittedName>
</protein>
<keyword evidence="2" id="KW-1133">Transmembrane helix</keyword>
<keyword evidence="2" id="KW-0472">Membrane</keyword>